<name>A0A1B7JRB3_9GAMM</name>
<dbReference type="OrthoDB" id="6466823at2"/>
<dbReference type="RefSeq" id="WP_068909241.1">
    <property type="nucleotide sequence ID" value="NZ_LXEW01000037.1"/>
</dbReference>
<organism evidence="1 2">
    <name type="scientific">Providencia heimbachae ATCC 35613</name>
    <dbReference type="NCBI Taxonomy" id="1354272"/>
    <lineage>
        <taxon>Bacteria</taxon>
        <taxon>Pseudomonadati</taxon>
        <taxon>Pseudomonadota</taxon>
        <taxon>Gammaproteobacteria</taxon>
        <taxon>Enterobacterales</taxon>
        <taxon>Morganellaceae</taxon>
        <taxon>Providencia</taxon>
    </lineage>
</organism>
<keyword evidence="2" id="KW-1185">Reference proteome</keyword>
<dbReference type="Proteomes" id="UP000078224">
    <property type="component" value="Unassembled WGS sequence"/>
</dbReference>
<dbReference type="EMBL" id="LXEW01000037">
    <property type="protein sequence ID" value="OAT50453.1"/>
    <property type="molecule type" value="Genomic_DNA"/>
</dbReference>
<dbReference type="InterPro" id="IPR036937">
    <property type="entry name" value="Adhesion_dom_fimbrial_sf"/>
</dbReference>
<protein>
    <recommendedName>
        <fullName evidence="3">Adhesin</fullName>
    </recommendedName>
</protein>
<dbReference type="GO" id="GO:0007155">
    <property type="term" value="P:cell adhesion"/>
    <property type="evidence" value="ECO:0007669"/>
    <property type="project" value="InterPro"/>
</dbReference>
<evidence type="ECO:0008006" key="3">
    <source>
        <dbReference type="Google" id="ProtNLM"/>
    </source>
</evidence>
<reference evidence="1 2" key="1">
    <citation type="submission" date="2016-04" db="EMBL/GenBank/DDBJ databases">
        <title>ATOL: Assembling a taxonomically balanced genome-scale reconstruction of the evolutionary history of the Enterobacteriaceae.</title>
        <authorList>
            <person name="Plunkett G.III."/>
            <person name="Neeno-Eckwall E.C."/>
            <person name="Glasner J.D."/>
            <person name="Perna N.T."/>
        </authorList>
    </citation>
    <scope>NUCLEOTIDE SEQUENCE [LARGE SCALE GENOMIC DNA]</scope>
    <source>
        <strain evidence="1 2">ATCC 35613</strain>
    </source>
</reference>
<dbReference type="AlphaFoldDB" id="A0A1B7JRB3"/>
<evidence type="ECO:0000313" key="2">
    <source>
        <dbReference type="Proteomes" id="UP000078224"/>
    </source>
</evidence>
<dbReference type="Gene3D" id="2.60.40.1090">
    <property type="entry name" value="Fimbrial-type adhesion domain"/>
    <property type="match status" value="1"/>
</dbReference>
<gene>
    <name evidence="1" type="ORF">M998_2615</name>
</gene>
<proteinExistence type="predicted"/>
<dbReference type="GO" id="GO:0009289">
    <property type="term" value="C:pilus"/>
    <property type="evidence" value="ECO:0007669"/>
    <property type="project" value="InterPro"/>
</dbReference>
<dbReference type="PATRIC" id="fig|1354272.4.peg.2663"/>
<evidence type="ECO:0000313" key="1">
    <source>
        <dbReference type="EMBL" id="OAT50453.1"/>
    </source>
</evidence>
<comment type="caution">
    <text evidence="1">The sequence shown here is derived from an EMBL/GenBank/DDBJ whole genome shotgun (WGS) entry which is preliminary data.</text>
</comment>
<sequence length="360" mass="39695">MFNLQSNMNIHLIGYGLGVFLLLGACAKADYAPRIQNPNAGYLIKIDTNSLVEPTPVKGTDGKNYYRVGNPILVDGSSSTVSVTGAVQCIGRKWGGSNTQIHSSNAYHRLFMYTMNAGFNIEGKIAYQINSNLMMTVESRIMDWKNIDSGMCSYANPSLVRDASSFTSQFPITITFYINERIIDGKLLVPAMNLGGYVRAFTSPNATPPYDSWPINEVTVPMRLAFSELNIGSLCTTMTRSGQAGTLNLRHGQLNSTNFDSTVTEKITYTCKFASSTKVRLRLDYTKDDDSQKRLPLTNGNNDKIHSQLIITDEQTGQSGTDFKLDIHQSRTINISSRIQGIDAVAGHYQGSAWLIATYD</sequence>
<accession>A0A1B7JRB3</accession>